<dbReference type="GO" id="GO:0043137">
    <property type="term" value="P:DNA replication, removal of RNA primer"/>
    <property type="evidence" value="ECO:0007669"/>
    <property type="project" value="TreeGrafter"/>
</dbReference>
<keyword evidence="5" id="KW-0479">Metal-binding</keyword>
<evidence type="ECO:0000259" key="8">
    <source>
        <dbReference type="PROSITE" id="PS50879"/>
    </source>
</evidence>
<dbReference type="PANTHER" id="PTHR10642:SF26">
    <property type="entry name" value="RIBONUCLEASE H1"/>
    <property type="match status" value="1"/>
</dbReference>
<keyword evidence="4" id="KW-0540">Nuclease</keyword>
<evidence type="ECO:0000313" key="9">
    <source>
        <dbReference type="EMBL" id="KAJ5557410.1"/>
    </source>
</evidence>
<proteinExistence type="inferred from homology"/>
<dbReference type="Pfam" id="PF00075">
    <property type="entry name" value="RNase_H"/>
    <property type="match status" value="1"/>
</dbReference>
<dbReference type="AlphaFoldDB" id="A0AAD6D7H5"/>
<dbReference type="InterPro" id="IPR050092">
    <property type="entry name" value="RNase_H"/>
</dbReference>
<dbReference type="Proteomes" id="UP001220324">
    <property type="component" value="Unassembled WGS sequence"/>
</dbReference>
<dbReference type="EMBL" id="JAQIZZ010000001">
    <property type="protein sequence ID" value="KAJ5557410.1"/>
    <property type="molecule type" value="Genomic_DNA"/>
</dbReference>
<dbReference type="PROSITE" id="PS50879">
    <property type="entry name" value="RNASE_H_1"/>
    <property type="match status" value="1"/>
</dbReference>
<protein>
    <recommendedName>
        <fullName evidence="3">ribonuclease H</fullName>
        <ecNumber evidence="3">3.1.26.4</ecNumber>
    </recommendedName>
</protein>
<dbReference type="GO" id="GO:0004523">
    <property type="term" value="F:RNA-DNA hybrid ribonuclease activity"/>
    <property type="evidence" value="ECO:0007669"/>
    <property type="project" value="UniProtKB-EC"/>
</dbReference>
<dbReference type="Gene3D" id="3.30.420.10">
    <property type="entry name" value="Ribonuclease H-like superfamily/Ribonuclease H"/>
    <property type="match status" value="1"/>
</dbReference>
<comment type="caution">
    <text evidence="9">The sequence shown here is derived from an EMBL/GenBank/DDBJ whole genome shotgun (WGS) entry which is preliminary data.</text>
</comment>
<dbReference type="PANTHER" id="PTHR10642">
    <property type="entry name" value="RIBONUCLEASE H1"/>
    <property type="match status" value="1"/>
</dbReference>
<evidence type="ECO:0000256" key="1">
    <source>
        <dbReference type="ARBA" id="ARBA00000077"/>
    </source>
</evidence>
<evidence type="ECO:0000256" key="3">
    <source>
        <dbReference type="ARBA" id="ARBA00012180"/>
    </source>
</evidence>
<name>A0AAD6D7H5_9EURO</name>
<evidence type="ECO:0000256" key="6">
    <source>
        <dbReference type="ARBA" id="ARBA00022759"/>
    </source>
</evidence>
<sequence length="208" mass="23895">MEDRHVSYIGHGEVRESPTLPTVYDPRIHLPSGVALYPQTLFPLDLSQNANPKAGCAFVYKNTGQHPNGYVRFRLEEEGPTGVKYRPTSNRAELRAVIAALRFREWSREGFSSLVIATDSTHVAEGMTSWVREWLERGWIKSDGKLVTNRDLWECLIDEVNHCGRNGLHVKFWRIPREWNEAADRHAKHAATHLRAREKFTHLADDAR</sequence>
<keyword evidence="6" id="KW-0255">Endonuclease</keyword>
<dbReference type="GO" id="GO:0003676">
    <property type="term" value="F:nucleic acid binding"/>
    <property type="evidence" value="ECO:0007669"/>
    <property type="project" value="InterPro"/>
</dbReference>
<dbReference type="InterPro" id="IPR012337">
    <property type="entry name" value="RNaseH-like_sf"/>
</dbReference>
<organism evidence="9 10">
    <name type="scientific">Penicillium frequentans</name>
    <dbReference type="NCBI Taxonomy" id="3151616"/>
    <lineage>
        <taxon>Eukaryota</taxon>
        <taxon>Fungi</taxon>
        <taxon>Dikarya</taxon>
        <taxon>Ascomycota</taxon>
        <taxon>Pezizomycotina</taxon>
        <taxon>Eurotiomycetes</taxon>
        <taxon>Eurotiomycetidae</taxon>
        <taxon>Eurotiales</taxon>
        <taxon>Aspergillaceae</taxon>
        <taxon>Penicillium</taxon>
    </lineage>
</organism>
<keyword evidence="7" id="KW-0378">Hydrolase</keyword>
<comment type="similarity">
    <text evidence="2">Belongs to the RNase H family.</text>
</comment>
<reference evidence="9 10" key="1">
    <citation type="journal article" date="2023" name="IMA Fungus">
        <title>Comparative genomic study of the Penicillium genus elucidates a diverse pangenome and 15 lateral gene transfer events.</title>
        <authorList>
            <person name="Petersen C."/>
            <person name="Sorensen T."/>
            <person name="Nielsen M.R."/>
            <person name="Sondergaard T.E."/>
            <person name="Sorensen J.L."/>
            <person name="Fitzpatrick D.A."/>
            <person name="Frisvad J.C."/>
            <person name="Nielsen K.L."/>
        </authorList>
    </citation>
    <scope>NUCLEOTIDE SEQUENCE [LARGE SCALE GENOMIC DNA]</scope>
    <source>
        <strain evidence="9 10">IBT 35679</strain>
    </source>
</reference>
<keyword evidence="10" id="KW-1185">Reference proteome</keyword>
<evidence type="ECO:0000313" key="10">
    <source>
        <dbReference type="Proteomes" id="UP001220324"/>
    </source>
</evidence>
<accession>A0AAD6D7H5</accession>
<comment type="catalytic activity">
    <reaction evidence="1">
        <text>Endonucleolytic cleavage to 5'-phosphomonoester.</text>
        <dbReference type="EC" id="3.1.26.4"/>
    </reaction>
</comment>
<feature type="domain" description="RNase H type-1" evidence="8">
    <location>
        <begin position="36"/>
        <end position="192"/>
    </location>
</feature>
<dbReference type="EC" id="3.1.26.4" evidence="3"/>
<dbReference type="GO" id="GO:0046872">
    <property type="term" value="F:metal ion binding"/>
    <property type="evidence" value="ECO:0007669"/>
    <property type="project" value="UniProtKB-KW"/>
</dbReference>
<evidence type="ECO:0000256" key="2">
    <source>
        <dbReference type="ARBA" id="ARBA00005300"/>
    </source>
</evidence>
<dbReference type="InterPro" id="IPR036397">
    <property type="entry name" value="RNaseH_sf"/>
</dbReference>
<gene>
    <name evidence="9" type="ORF">N7494_001325</name>
</gene>
<evidence type="ECO:0000256" key="5">
    <source>
        <dbReference type="ARBA" id="ARBA00022723"/>
    </source>
</evidence>
<dbReference type="InterPro" id="IPR002156">
    <property type="entry name" value="RNaseH_domain"/>
</dbReference>
<dbReference type="CDD" id="cd13934">
    <property type="entry name" value="RNase_H_Dikarya_like"/>
    <property type="match status" value="1"/>
</dbReference>
<evidence type="ECO:0000256" key="4">
    <source>
        <dbReference type="ARBA" id="ARBA00022722"/>
    </source>
</evidence>
<evidence type="ECO:0000256" key="7">
    <source>
        <dbReference type="ARBA" id="ARBA00022801"/>
    </source>
</evidence>
<dbReference type="SUPFAM" id="SSF53098">
    <property type="entry name" value="Ribonuclease H-like"/>
    <property type="match status" value="1"/>
</dbReference>